<feature type="coiled-coil region" evidence="13">
    <location>
        <begin position="35"/>
        <end position="69"/>
    </location>
</feature>
<sequence length="415" mass="47967">LGTLPPSIYGAVADSFFFFSLTVPVDLSPEERSELEDIRRRKGVLLQEIQRLREELREAILEVEGLETSTEGSKTLQKSRHVAMGRKKFNMDPKKGIAFLVENELLRHTPEDIAQFLYKGEGLNKTAIGDYLGERCMALTFLLSLISCFFNQPCITDLYDLQFLWSFRLPGEAQKIDRMMEAFAQRYCHCNPGVFQSTDTCYVLSFAIIMLNTSLHNPNVRDKPGVDRFISMNRGINEGGDLPEELLRNLYESIKNEPFKIPEDDGNDLTHTFFNPDREGWLLKLGGRVKTWKRRWFILTDNCLYYFEYTTDKEPRGIIPLENLSIREVEDPRKPNCFELYIPNNRGQLIKACKTEADGRVVEGNHMVYRISAPTPEEKDEWIHSIKSAVSVDPFYEMLAARKKRISLKKKEEQP</sequence>
<evidence type="ECO:0000256" key="8">
    <source>
        <dbReference type="ARBA" id="ARBA00023121"/>
    </source>
</evidence>
<reference evidence="16" key="1">
    <citation type="submission" date="2018-05" db="EMBL/GenBank/DDBJ databases">
        <authorList>
            <person name="Datahose"/>
        </authorList>
    </citation>
    <scope>NUCLEOTIDE SEQUENCE</scope>
</reference>
<dbReference type="InterPro" id="IPR000904">
    <property type="entry name" value="Sec7_dom"/>
</dbReference>
<evidence type="ECO:0000256" key="1">
    <source>
        <dbReference type="ARBA" id="ARBA00004202"/>
    </source>
</evidence>
<dbReference type="CDD" id="cd01252">
    <property type="entry name" value="PH_GRP1-like"/>
    <property type="match status" value="1"/>
</dbReference>
<evidence type="ECO:0000256" key="4">
    <source>
        <dbReference type="ARBA" id="ARBA00022475"/>
    </source>
</evidence>
<reference evidence="16" key="2">
    <citation type="submission" date="2025-08" db="UniProtKB">
        <authorList>
            <consortium name="Ensembl"/>
        </authorList>
    </citation>
    <scope>IDENTIFICATION</scope>
</reference>
<dbReference type="GeneTree" id="ENSGT00940000160074"/>
<keyword evidence="8" id="KW-0446">Lipid-binding</keyword>
<proteinExistence type="predicted"/>
<keyword evidence="10" id="KW-0966">Cell projection</keyword>
<gene>
    <name evidence="16" type="primary">CYTH2</name>
</gene>
<accession>A0AAX7UQB3</accession>
<evidence type="ECO:0000259" key="15">
    <source>
        <dbReference type="PROSITE" id="PS50190"/>
    </source>
</evidence>
<evidence type="ECO:0000313" key="17">
    <source>
        <dbReference type="Proteomes" id="UP000265100"/>
    </source>
</evidence>
<dbReference type="FunFam" id="1.10.1000.11:FF:000002">
    <property type="entry name" value="Cytohesin 1"/>
    <property type="match status" value="1"/>
</dbReference>
<dbReference type="PANTHER" id="PTHR10663:SF343">
    <property type="entry name" value="CYTOHESIN-2"/>
    <property type="match status" value="1"/>
</dbReference>
<dbReference type="GO" id="GO:0005737">
    <property type="term" value="C:cytoplasm"/>
    <property type="evidence" value="ECO:0007669"/>
    <property type="project" value="UniProtKB-SubCell"/>
</dbReference>
<organism evidence="16 17">
    <name type="scientific">Astatotilapia calliptera</name>
    <name type="common">Eastern happy</name>
    <name type="synonym">Chromis callipterus</name>
    <dbReference type="NCBI Taxonomy" id="8154"/>
    <lineage>
        <taxon>Eukaryota</taxon>
        <taxon>Metazoa</taxon>
        <taxon>Chordata</taxon>
        <taxon>Craniata</taxon>
        <taxon>Vertebrata</taxon>
        <taxon>Euteleostomi</taxon>
        <taxon>Actinopterygii</taxon>
        <taxon>Neopterygii</taxon>
        <taxon>Teleostei</taxon>
        <taxon>Neoteleostei</taxon>
        <taxon>Acanthomorphata</taxon>
        <taxon>Ovalentaria</taxon>
        <taxon>Cichlomorphae</taxon>
        <taxon>Cichliformes</taxon>
        <taxon>Cichlidae</taxon>
        <taxon>African cichlids</taxon>
        <taxon>Pseudocrenilabrinae</taxon>
        <taxon>Haplochromini</taxon>
        <taxon>Astatotilapia</taxon>
    </lineage>
</organism>
<dbReference type="GO" id="GO:0030426">
    <property type="term" value="C:growth cone"/>
    <property type="evidence" value="ECO:0007669"/>
    <property type="project" value="UniProtKB-SubCell"/>
</dbReference>
<keyword evidence="17" id="KW-1185">Reference proteome</keyword>
<dbReference type="Pfam" id="PF01369">
    <property type="entry name" value="Sec7"/>
    <property type="match status" value="1"/>
</dbReference>
<dbReference type="Pfam" id="PF00169">
    <property type="entry name" value="PH"/>
    <property type="match status" value="1"/>
</dbReference>
<evidence type="ECO:0000256" key="10">
    <source>
        <dbReference type="ARBA" id="ARBA00023273"/>
    </source>
</evidence>
<evidence type="ECO:0000256" key="11">
    <source>
        <dbReference type="ARBA" id="ARBA00040245"/>
    </source>
</evidence>
<dbReference type="GO" id="GO:0005886">
    <property type="term" value="C:plasma membrane"/>
    <property type="evidence" value="ECO:0007669"/>
    <property type="project" value="UniProtKB-SubCell"/>
</dbReference>
<dbReference type="GO" id="GO:0032012">
    <property type="term" value="P:regulation of ARF protein signal transduction"/>
    <property type="evidence" value="ECO:0007669"/>
    <property type="project" value="InterPro"/>
</dbReference>
<reference evidence="16" key="3">
    <citation type="submission" date="2025-09" db="UniProtKB">
        <authorList>
            <consortium name="Ensembl"/>
        </authorList>
    </citation>
    <scope>IDENTIFICATION</scope>
</reference>
<evidence type="ECO:0000256" key="9">
    <source>
        <dbReference type="ARBA" id="ARBA00023136"/>
    </source>
</evidence>
<dbReference type="SMART" id="SM00233">
    <property type="entry name" value="PH"/>
    <property type="match status" value="1"/>
</dbReference>
<dbReference type="AlphaFoldDB" id="A0AAX7UQB3"/>
<dbReference type="Proteomes" id="UP000265100">
    <property type="component" value="Chromosome 11"/>
</dbReference>
<keyword evidence="6" id="KW-0344">Guanine-nucleotide releasing factor</keyword>
<evidence type="ECO:0000256" key="5">
    <source>
        <dbReference type="ARBA" id="ARBA00022490"/>
    </source>
</evidence>
<evidence type="ECO:0000313" key="16">
    <source>
        <dbReference type="Ensembl" id="ENSACLP00000071534.1"/>
    </source>
</evidence>
<evidence type="ECO:0000259" key="14">
    <source>
        <dbReference type="PROSITE" id="PS50003"/>
    </source>
</evidence>
<feature type="domain" description="SEC7" evidence="15">
    <location>
        <begin position="71"/>
        <end position="257"/>
    </location>
</feature>
<dbReference type="GO" id="GO:0005085">
    <property type="term" value="F:guanyl-nucleotide exchange factor activity"/>
    <property type="evidence" value="ECO:0007669"/>
    <property type="project" value="UniProtKB-KW"/>
</dbReference>
<evidence type="ECO:0000256" key="13">
    <source>
        <dbReference type="SAM" id="Coils"/>
    </source>
</evidence>
<keyword evidence="5" id="KW-0963">Cytoplasm</keyword>
<keyword evidence="9" id="KW-0472">Membrane</keyword>
<dbReference type="InterPro" id="IPR011993">
    <property type="entry name" value="PH-like_dom_sf"/>
</dbReference>
<evidence type="ECO:0000256" key="12">
    <source>
        <dbReference type="ARBA" id="ARBA00042728"/>
    </source>
</evidence>
<dbReference type="SMART" id="SM00222">
    <property type="entry name" value="Sec7"/>
    <property type="match status" value="1"/>
</dbReference>
<dbReference type="PROSITE" id="PS50190">
    <property type="entry name" value="SEC7"/>
    <property type="match status" value="1"/>
</dbReference>
<feature type="domain" description="PH" evidence="14">
    <location>
        <begin position="275"/>
        <end position="391"/>
    </location>
</feature>
<dbReference type="InterPro" id="IPR035999">
    <property type="entry name" value="Sec7_dom_sf"/>
</dbReference>
<evidence type="ECO:0000256" key="6">
    <source>
        <dbReference type="ARBA" id="ARBA00022658"/>
    </source>
</evidence>
<dbReference type="PROSITE" id="PS50003">
    <property type="entry name" value="PH_DOMAIN"/>
    <property type="match status" value="1"/>
</dbReference>
<dbReference type="SUPFAM" id="SSF48425">
    <property type="entry name" value="Sec7 domain"/>
    <property type="match status" value="1"/>
</dbReference>
<comment type="subcellular location">
    <subcellularLocation>
        <location evidence="1">Cell membrane</location>
        <topology evidence="1">Peripheral membrane protein</topology>
    </subcellularLocation>
    <subcellularLocation>
        <location evidence="3">Cell projection</location>
        <location evidence="3">Growth cone</location>
    </subcellularLocation>
    <subcellularLocation>
        <location evidence="2">Cytoplasm</location>
    </subcellularLocation>
</comment>
<evidence type="ECO:0000256" key="3">
    <source>
        <dbReference type="ARBA" id="ARBA00004624"/>
    </source>
</evidence>
<dbReference type="Gene3D" id="1.10.220.20">
    <property type="match status" value="1"/>
</dbReference>
<dbReference type="Gene3D" id="2.30.29.30">
    <property type="entry name" value="Pleckstrin-homology domain (PH domain)/Phosphotyrosine-binding domain (PTB)"/>
    <property type="match status" value="1"/>
</dbReference>
<dbReference type="CDD" id="cd00171">
    <property type="entry name" value="Sec7"/>
    <property type="match status" value="1"/>
</dbReference>
<protein>
    <recommendedName>
        <fullName evidence="11">Cytohesin-2</fullName>
    </recommendedName>
    <alternativeName>
        <fullName evidence="12">PH, SEC7 and coiled-coil domain-containing protein 2</fullName>
    </alternativeName>
</protein>
<evidence type="ECO:0000256" key="2">
    <source>
        <dbReference type="ARBA" id="ARBA00004496"/>
    </source>
</evidence>
<dbReference type="PANTHER" id="PTHR10663">
    <property type="entry name" value="GUANYL-NUCLEOTIDE EXCHANGE FACTOR"/>
    <property type="match status" value="1"/>
</dbReference>
<dbReference type="SUPFAM" id="SSF50729">
    <property type="entry name" value="PH domain-like"/>
    <property type="match status" value="1"/>
</dbReference>
<evidence type="ECO:0000256" key="7">
    <source>
        <dbReference type="ARBA" id="ARBA00023054"/>
    </source>
</evidence>
<name>A0AAX7UQB3_ASTCA</name>
<dbReference type="Ensembl" id="ENSACLT00000076033.1">
    <property type="protein sequence ID" value="ENSACLP00000071534.1"/>
    <property type="gene ID" value="ENSACLG00000020978.2"/>
</dbReference>
<dbReference type="InterPro" id="IPR023394">
    <property type="entry name" value="Sec7_C_sf"/>
</dbReference>
<keyword evidence="4" id="KW-1003">Cell membrane</keyword>
<dbReference type="Gene3D" id="1.10.1000.11">
    <property type="entry name" value="Arf Nucleotide-binding Site Opener,domain 2"/>
    <property type="match status" value="1"/>
</dbReference>
<dbReference type="InterPro" id="IPR001849">
    <property type="entry name" value="PH_domain"/>
</dbReference>
<dbReference type="FunFam" id="2.30.29.30:FF:000009">
    <property type="entry name" value="Cytohesin 1"/>
    <property type="match status" value="1"/>
</dbReference>
<keyword evidence="7 13" id="KW-0175">Coiled coil</keyword>
<dbReference type="GO" id="GO:0008289">
    <property type="term" value="F:lipid binding"/>
    <property type="evidence" value="ECO:0007669"/>
    <property type="project" value="UniProtKB-KW"/>
</dbReference>